<gene>
    <name evidence="2" type="ORF">F0919_09445</name>
</gene>
<protein>
    <recommendedName>
        <fullName evidence="4">UbiA prenyltransferase family protein</fullName>
    </recommendedName>
</protein>
<evidence type="ECO:0008006" key="4">
    <source>
        <dbReference type="Google" id="ProtNLM"/>
    </source>
</evidence>
<name>A0A5M6CPJ8_9BACT</name>
<comment type="caution">
    <text evidence="2">The sequence shown here is derived from an EMBL/GenBank/DDBJ whole genome shotgun (WGS) entry which is preliminary data.</text>
</comment>
<evidence type="ECO:0000313" key="3">
    <source>
        <dbReference type="Proteomes" id="UP000323632"/>
    </source>
</evidence>
<feature type="transmembrane region" description="Helical" evidence="1">
    <location>
        <begin position="179"/>
        <end position="199"/>
    </location>
</feature>
<feature type="transmembrane region" description="Helical" evidence="1">
    <location>
        <begin position="252"/>
        <end position="271"/>
    </location>
</feature>
<reference evidence="2 3" key="1">
    <citation type="submission" date="2019-09" db="EMBL/GenBank/DDBJ databases">
        <title>Genome sequence and assembly of Taibaiella sp.</title>
        <authorList>
            <person name="Chhetri G."/>
        </authorList>
    </citation>
    <scope>NUCLEOTIDE SEQUENCE [LARGE SCALE GENOMIC DNA]</scope>
    <source>
        <strain evidence="2 3">KVB11</strain>
    </source>
</reference>
<feature type="transmembrane region" description="Helical" evidence="1">
    <location>
        <begin position="225"/>
        <end position="246"/>
    </location>
</feature>
<accession>A0A5M6CPJ8</accession>
<proteinExistence type="predicted"/>
<dbReference type="AlphaFoldDB" id="A0A5M6CPJ8"/>
<feature type="transmembrane region" description="Helical" evidence="1">
    <location>
        <begin position="112"/>
        <end position="132"/>
    </location>
</feature>
<evidence type="ECO:0000256" key="1">
    <source>
        <dbReference type="SAM" id="Phobius"/>
    </source>
</evidence>
<feature type="transmembrane region" description="Helical" evidence="1">
    <location>
        <begin position="37"/>
        <end position="57"/>
    </location>
</feature>
<keyword evidence="1" id="KW-0812">Transmembrane</keyword>
<organism evidence="2 3">
    <name type="scientific">Taibaiella lutea</name>
    <dbReference type="NCBI Taxonomy" id="2608001"/>
    <lineage>
        <taxon>Bacteria</taxon>
        <taxon>Pseudomonadati</taxon>
        <taxon>Bacteroidota</taxon>
        <taxon>Chitinophagia</taxon>
        <taxon>Chitinophagales</taxon>
        <taxon>Chitinophagaceae</taxon>
        <taxon>Taibaiella</taxon>
    </lineage>
</organism>
<dbReference type="EMBL" id="VWSH01000002">
    <property type="protein sequence ID" value="KAA5535165.1"/>
    <property type="molecule type" value="Genomic_DNA"/>
</dbReference>
<feature type="transmembrane region" description="Helical" evidence="1">
    <location>
        <begin position="78"/>
        <end position="100"/>
    </location>
</feature>
<feature type="transmembrane region" description="Helical" evidence="1">
    <location>
        <begin position="144"/>
        <end position="167"/>
    </location>
</feature>
<sequence length="303" mass="35145">MAAKITHFIFYGNYFVGLLAVALSIEATLQLKLPFNTAPYFILLFTVPTVYYTYAYAKASIGQPLSNLRAQWYIRHKHFINASQLTLSALSLATIAYYIFKYYRNIESLSVFYWIVMLIIISSGILYYGLIPKSVFKYNLRNTGWVKAFVIGFTWACCANIVPLIFLRIENGLGYFNPYIWTWLFVKNWMFCTVNAIMFDIKDYPTDANLHLRTFVVRFGLRRTIYYILIPLSTIGLISFCAFGYFHHFTALQMAINILPFLLTIYFAHTLHKRKGLLFYLMAIDGIIMFKALCGIIAVQFSH</sequence>
<feature type="transmembrane region" description="Helical" evidence="1">
    <location>
        <begin position="278"/>
        <end position="301"/>
    </location>
</feature>
<dbReference type="Proteomes" id="UP000323632">
    <property type="component" value="Unassembled WGS sequence"/>
</dbReference>
<evidence type="ECO:0000313" key="2">
    <source>
        <dbReference type="EMBL" id="KAA5535165.1"/>
    </source>
</evidence>
<feature type="transmembrane region" description="Helical" evidence="1">
    <location>
        <begin position="7"/>
        <end position="25"/>
    </location>
</feature>
<keyword evidence="3" id="KW-1185">Reference proteome</keyword>
<keyword evidence="1" id="KW-0472">Membrane</keyword>
<keyword evidence="1" id="KW-1133">Transmembrane helix</keyword>